<protein>
    <submittedName>
        <fullName evidence="2">6114_t:CDS:1</fullName>
    </submittedName>
</protein>
<sequence length="61" mass="7066">MSNVPSSFYFDNEYDEEESNEYNNESSNLLVLNEEIDFGIWELAESYLNNYAKQKGILSTG</sequence>
<accession>A0A9N8Z4T7</accession>
<reference evidence="2" key="1">
    <citation type="submission" date="2021-06" db="EMBL/GenBank/DDBJ databases">
        <authorList>
            <person name="Kallberg Y."/>
            <person name="Tangrot J."/>
            <person name="Rosling A."/>
        </authorList>
    </citation>
    <scope>NUCLEOTIDE SEQUENCE</scope>
    <source>
        <strain evidence="2">MA453B</strain>
    </source>
</reference>
<organism evidence="2 3">
    <name type="scientific">Dentiscutata erythropus</name>
    <dbReference type="NCBI Taxonomy" id="1348616"/>
    <lineage>
        <taxon>Eukaryota</taxon>
        <taxon>Fungi</taxon>
        <taxon>Fungi incertae sedis</taxon>
        <taxon>Mucoromycota</taxon>
        <taxon>Glomeromycotina</taxon>
        <taxon>Glomeromycetes</taxon>
        <taxon>Diversisporales</taxon>
        <taxon>Gigasporaceae</taxon>
        <taxon>Dentiscutata</taxon>
    </lineage>
</organism>
<evidence type="ECO:0000313" key="3">
    <source>
        <dbReference type="Proteomes" id="UP000789405"/>
    </source>
</evidence>
<comment type="caution">
    <text evidence="2">The sequence shown here is derived from an EMBL/GenBank/DDBJ whole genome shotgun (WGS) entry which is preliminary data.</text>
</comment>
<evidence type="ECO:0000313" key="2">
    <source>
        <dbReference type="EMBL" id="CAG8468919.1"/>
    </source>
</evidence>
<proteinExistence type="predicted"/>
<evidence type="ECO:0000256" key="1">
    <source>
        <dbReference type="SAM" id="MobiDB-lite"/>
    </source>
</evidence>
<dbReference type="Proteomes" id="UP000789405">
    <property type="component" value="Unassembled WGS sequence"/>
</dbReference>
<name>A0A9N8Z4T7_9GLOM</name>
<dbReference type="EMBL" id="CAJVPY010000375">
    <property type="protein sequence ID" value="CAG8468919.1"/>
    <property type="molecule type" value="Genomic_DNA"/>
</dbReference>
<feature type="region of interest" description="Disordered" evidence="1">
    <location>
        <begin position="1"/>
        <end position="24"/>
    </location>
</feature>
<gene>
    <name evidence="2" type="ORF">DERYTH_LOCUS1360</name>
</gene>
<keyword evidence="3" id="KW-1185">Reference proteome</keyword>
<dbReference type="AlphaFoldDB" id="A0A9N8Z4T7"/>